<sequence length="176" mass="19356">MVLTYSKTTTRASISSNVHRRPQRDVLSYNTDMTDLSSRNSTARRQMRAVRLQDKGRQGRLATWYTQDNNAGACGAYHTDNDLIGAMSSARYADSLCGRQVQITNTDNGNTVTVTIADDCPSCENENSIDLSIAAFQQLNSDLGAGVLPSQFPFLASFPVPFFADVLKQVSWAYIS</sequence>
<accession>A0AAD4BNV9</accession>
<protein>
    <submittedName>
        <fullName evidence="3">RlpA-like double-psi beta-barrel-protein domain-containing protein-containing protein</fullName>
    </submittedName>
</protein>
<evidence type="ECO:0000256" key="1">
    <source>
        <dbReference type="ARBA" id="ARBA00022729"/>
    </source>
</evidence>
<dbReference type="PANTHER" id="PTHR31836:SF28">
    <property type="entry name" value="SRCR DOMAIN-CONTAINING PROTEIN-RELATED"/>
    <property type="match status" value="1"/>
</dbReference>
<dbReference type="Pfam" id="PF03330">
    <property type="entry name" value="DPBB_1"/>
    <property type="match status" value="1"/>
</dbReference>
<evidence type="ECO:0000313" key="4">
    <source>
        <dbReference type="Proteomes" id="UP001194468"/>
    </source>
</evidence>
<gene>
    <name evidence="3" type="ORF">L210DRAFT_2477421</name>
</gene>
<keyword evidence="4" id="KW-1185">Reference proteome</keyword>
<feature type="domain" description="RlpA-like protein double-psi beta-barrel" evidence="2">
    <location>
        <begin position="62"/>
        <end position="149"/>
    </location>
</feature>
<dbReference type="Proteomes" id="UP001194468">
    <property type="component" value="Unassembled WGS sequence"/>
</dbReference>
<evidence type="ECO:0000313" key="3">
    <source>
        <dbReference type="EMBL" id="KAF8436294.1"/>
    </source>
</evidence>
<name>A0AAD4BNV9_BOLED</name>
<comment type="caution">
    <text evidence="3">The sequence shown here is derived from an EMBL/GenBank/DDBJ whole genome shotgun (WGS) entry which is preliminary data.</text>
</comment>
<dbReference type="InterPro" id="IPR051477">
    <property type="entry name" value="Expansin_CellWall"/>
</dbReference>
<dbReference type="EMBL" id="WHUW01000022">
    <property type="protein sequence ID" value="KAF8436294.1"/>
    <property type="molecule type" value="Genomic_DNA"/>
</dbReference>
<keyword evidence="1" id="KW-0732">Signal</keyword>
<organism evidence="3 4">
    <name type="scientific">Boletus edulis BED1</name>
    <dbReference type="NCBI Taxonomy" id="1328754"/>
    <lineage>
        <taxon>Eukaryota</taxon>
        <taxon>Fungi</taxon>
        <taxon>Dikarya</taxon>
        <taxon>Basidiomycota</taxon>
        <taxon>Agaricomycotina</taxon>
        <taxon>Agaricomycetes</taxon>
        <taxon>Agaricomycetidae</taxon>
        <taxon>Boletales</taxon>
        <taxon>Boletineae</taxon>
        <taxon>Boletaceae</taxon>
        <taxon>Boletoideae</taxon>
        <taxon>Boletus</taxon>
    </lineage>
</organism>
<proteinExistence type="predicted"/>
<dbReference type="PANTHER" id="PTHR31836">
    <property type="match status" value="1"/>
</dbReference>
<dbReference type="AlphaFoldDB" id="A0AAD4BNV9"/>
<dbReference type="CDD" id="cd22191">
    <property type="entry name" value="DPBB_RlpA_EXP_N-like"/>
    <property type="match status" value="1"/>
</dbReference>
<evidence type="ECO:0000259" key="2">
    <source>
        <dbReference type="Pfam" id="PF03330"/>
    </source>
</evidence>
<dbReference type="SUPFAM" id="SSF50685">
    <property type="entry name" value="Barwin-like endoglucanases"/>
    <property type="match status" value="1"/>
</dbReference>
<reference evidence="3" key="1">
    <citation type="submission" date="2019-10" db="EMBL/GenBank/DDBJ databases">
        <authorList>
            <consortium name="DOE Joint Genome Institute"/>
            <person name="Kuo A."/>
            <person name="Miyauchi S."/>
            <person name="Kiss E."/>
            <person name="Drula E."/>
            <person name="Kohler A."/>
            <person name="Sanchez-Garcia M."/>
            <person name="Andreopoulos B."/>
            <person name="Barry K.W."/>
            <person name="Bonito G."/>
            <person name="Buee M."/>
            <person name="Carver A."/>
            <person name="Chen C."/>
            <person name="Cichocki N."/>
            <person name="Clum A."/>
            <person name="Culley D."/>
            <person name="Crous P.W."/>
            <person name="Fauchery L."/>
            <person name="Girlanda M."/>
            <person name="Hayes R."/>
            <person name="Keri Z."/>
            <person name="LaButti K."/>
            <person name="Lipzen A."/>
            <person name="Lombard V."/>
            <person name="Magnuson J."/>
            <person name="Maillard F."/>
            <person name="Morin E."/>
            <person name="Murat C."/>
            <person name="Nolan M."/>
            <person name="Ohm R."/>
            <person name="Pangilinan J."/>
            <person name="Pereira M."/>
            <person name="Perotto S."/>
            <person name="Peter M."/>
            <person name="Riley R."/>
            <person name="Sitrit Y."/>
            <person name="Stielow B."/>
            <person name="Szollosi G."/>
            <person name="Zifcakova L."/>
            <person name="Stursova M."/>
            <person name="Spatafora J.W."/>
            <person name="Tedersoo L."/>
            <person name="Vaario L.-M."/>
            <person name="Yamada A."/>
            <person name="Yan M."/>
            <person name="Wang P."/>
            <person name="Xu J."/>
            <person name="Bruns T."/>
            <person name="Baldrian P."/>
            <person name="Vilgalys R."/>
            <person name="Henrissat B."/>
            <person name="Grigoriev I.V."/>
            <person name="Hibbett D."/>
            <person name="Nagy L.G."/>
            <person name="Martin F.M."/>
        </authorList>
    </citation>
    <scope>NUCLEOTIDE SEQUENCE</scope>
    <source>
        <strain evidence="3">BED1</strain>
    </source>
</reference>
<dbReference type="Gene3D" id="2.40.40.10">
    <property type="entry name" value="RlpA-like domain"/>
    <property type="match status" value="1"/>
</dbReference>
<dbReference type="InterPro" id="IPR009009">
    <property type="entry name" value="RlpA-like_DPBB"/>
</dbReference>
<reference evidence="3" key="2">
    <citation type="journal article" date="2020" name="Nat. Commun.">
        <title>Large-scale genome sequencing of mycorrhizal fungi provides insights into the early evolution of symbiotic traits.</title>
        <authorList>
            <person name="Miyauchi S."/>
            <person name="Kiss E."/>
            <person name="Kuo A."/>
            <person name="Drula E."/>
            <person name="Kohler A."/>
            <person name="Sanchez-Garcia M."/>
            <person name="Morin E."/>
            <person name="Andreopoulos B."/>
            <person name="Barry K.W."/>
            <person name="Bonito G."/>
            <person name="Buee M."/>
            <person name="Carver A."/>
            <person name="Chen C."/>
            <person name="Cichocki N."/>
            <person name="Clum A."/>
            <person name="Culley D."/>
            <person name="Crous P.W."/>
            <person name="Fauchery L."/>
            <person name="Girlanda M."/>
            <person name="Hayes R.D."/>
            <person name="Keri Z."/>
            <person name="LaButti K."/>
            <person name="Lipzen A."/>
            <person name="Lombard V."/>
            <person name="Magnuson J."/>
            <person name="Maillard F."/>
            <person name="Murat C."/>
            <person name="Nolan M."/>
            <person name="Ohm R.A."/>
            <person name="Pangilinan J."/>
            <person name="Pereira M.F."/>
            <person name="Perotto S."/>
            <person name="Peter M."/>
            <person name="Pfister S."/>
            <person name="Riley R."/>
            <person name="Sitrit Y."/>
            <person name="Stielow J.B."/>
            <person name="Szollosi G."/>
            <person name="Zifcakova L."/>
            <person name="Stursova M."/>
            <person name="Spatafora J.W."/>
            <person name="Tedersoo L."/>
            <person name="Vaario L.M."/>
            <person name="Yamada A."/>
            <person name="Yan M."/>
            <person name="Wang P."/>
            <person name="Xu J."/>
            <person name="Bruns T."/>
            <person name="Baldrian P."/>
            <person name="Vilgalys R."/>
            <person name="Dunand C."/>
            <person name="Henrissat B."/>
            <person name="Grigoriev I.V."/>
            <person name="Hibbett D."/>
            <person name="Nagy L.G."/>
            <person name="Martin F.M."/>
        </authorList>
    </citation>
    <scope>NUCLEOTIDE SEQUENCE</scope>
    <source>
        <strain evidence="3">BED1</strain>
    </source>
</reference>
<dbReference type="InterPro" id="IPR036908">
    <property type="entry name" value="RlpA-like_sf"/>
</dbReference>